<reference evidence="1" key="1">
    <citation type="journal article" date="2014" name="Front. Microbiol.">
        <title>High frequency of phylogenetically diverse reductive dehalogenase-homologous genes in deep subseafloor sedimentary metagenomes.</title>
        <authorList>
            <person name="Kawai M."/>
            <person name="Futagami T."/>
            <person name="Toyoda A."/>
            <person name="Takaki Y."/>
            <person name="Nishi S."/>
            <person name="Hori S."/>
            <person name="Arai W."/>
            <person name="Tsubouchi T."/>
            <person name="Morono Y."/>
            <person name="Uchiyama I."/>
            <person name="Ito T."/>
            <person name="Fujiyama A."/>
            <person name="Inagaki F."/>
            <person name="Takami H."/>
        </authorList>
    </citation>
    <scope>NUCLEOTIDE SEQUENCE</scope>
    <source>
        <strain evidence="1">Expedition CK06-06</strain>
    </source>
</reference>
<evidence type="ECO:0000313" key="1">
    <source>
        <dbReference type="EMBL" id="GAI28770.1"/>
    </source>
</evidence>
<feature type="non-terminal residue" evidence="1">
    <location>
        <position position="1"/>
    </location>
</feature>
<protein>
    <submittedName>
        <fullName evidence="1">Uncharacterized protein</fullName>
    </submittedName>
</protein>
<organism evidence="1">
    <name type="scientific">marine sediment metagenome</name>
    <dbReference type="NCBI Taxonomy" id="412755"/>
    <lineage>
        <taxon>unclassified sequences</taxon>
        <taxon>metagenomes</taxon>
        <taxon>ecological metagenomes</taxon>
    </lineage>
</organism>
<name>X1NPN1_9ZZZZ</name>
<dbReference type="AlphaFoldDB" id="X1NPN1"/>
<accession>X1NPN1</accession>
<comment type="caution">
    <text evidence="1">The sequence shown here is derived from an EMBL/GenBank/DDBJ whole genome shotgun (WGS) entry which is preliminary data.</text>
</comment>
<proteinExistence type="predicted"/>
<gene>
    <name evidence="1" type="ORF">S06H3_28431</name>
</gene>
<dbReference type="EMBL" id="BARV01016590">
    <property type="protein sequence ID" value="GAI28770.1"/>
    <property type="molecule type" value="Genomic_DNA"/>
</dbReference>
<sequence length="271" mass="30844">PEPTPPACYLNAAEGTITCDNGILRVRTTLVGITWFDFFHPGERRWYINKNNLNLHILVEGSGWQNTELDEVTQAAEVLSQTPDQIVARLHFAFPHGARTYLDMTMQRGSPFVHFEMHEDEGSAEIGGVFWQVSFGQAEAVSELHFDGTTFAVEDLWTPLSGGPLETQYVQWFSGLEDLNFTFSGEETAAPDPANPPWMTRVLGLKQHLVWGIPMRDQDLFALEARDKPWQPTWDVPETVPWIEGLWFVRQGCLLEGDWLSYGIDNLEDYR</sequence>